<dbReference type="Gene3D" id="3.40.50.300">
    <property type="entry name" value="P-loop containing nucleotide triphosphate hydrolases"/>
    <property type="match status" value="1"/>
</dbReference>
<dbReference type="InterPro" id="IPR011009">
    <property type="entry name" value="Kinase-like_dom_sf"/>
</dbReference>
<dbReference type="EMBL" id="BHYM01000079">
    <property type="protein sequence ID" value="GCE43639.1"/>
    <property type="molecule type" value="Genomic_DNA"/>
</dbReference>
<accession>A0A402CJA9</accession>
<name>A0A402CJA9_RHOWR</name>
<evidence type="ECO:0000313" key="3">
    <source>
        <dbReference type="Proteomes" id="UP000287519"/>
    </source>
</evidence>
<evidence type="ECO:0000256" key="1">
    <source>
        <dbReference type="SAM" id="MobiDB-lite"/>
    </source>
</evidence>
<dbReference type="Proteomes" id="UP000287519">
    <property type="component" value="Unassembled WGS sequence"/>
</dbReference>
<gene>
    <name evidence="2" type="ORF">Rhow_007869</name>
</gene>
<sequence length="525" mass="56740">MNGVGVHGWTSAESVNQSVDTVPAVVRETHTAYVVMVGDVVFKAKKPVRTAFLDFSTAGKRRAACLREVDLNRRLSPDVYLGVAELTDPQGGPAEALVKMRRMPDSRRLASMVVRGEDPTEPLNAVAGLLTGFHQRCHRGRDIDRDATRDAVAARWRENVEEVAGYGGGTLLPGAEVDEVRFRACRYLAGRRELFDERIELGRIVDGHGDLLADDIFCLPDGPRILDCLDFDDRLRHLDVIDDAACLAMDLDFLGRADLAETFLARVRAESGDDPPPSLIHHFIAYRAFMRAKVSCLRHTQGAADARTEAHGHVRLALRHLRAGSVRLALVGGLPGTGKSTLSRALAERTGAVVIASDHVRKELAGVDPGVSCSADYGHGLYTEARTDGTYAELLRRATRLLSRGRSVVLDASWTDPRLCAWAAAAADRTHSDLIEIECAAPRSVAVERIGHRPPGGVSDATSEVYDALAARYRHRVSATLIDTTADLRAATDAALALWGETGERPQPAPSVQADEAVSAPGSPP</sequence>
<dbReference type="Pfam" id="PF13671">
    <property type="entry name" value="AAA_33"/>
    <property type="match status" value="1"/>
</dbReference>
<keyword evidence="3" id="KW-1185">Reference proteome</keyword>
<reference evidence="2 3" key="1">
    <citation type="submission" date="2018-11" db="EMBL/GenBank/DDBJ databases">
        <title>Microbial catabolism of amino acid.</title>
        <authorList>
            <person name="Hibi M."/>
            <person name="Ogawa J."/>
        </authorList>
    </citation>
    <scope>NUCLEOTIDE SEQUENCE [LARGE SCALE GENOMIC DNA]</scope>
    <source>
        <strain evidence="2 3">C31-06</strain>
    </source>
</reference>
<dbReference type="SUPFAM" id="SSF52540">
    <property type="entry name" value="P-loop containing nucleoside triphosphate hydrolases"/>
    <property type="match status" value="1"/>
</dbReference>
<evidence type="ECO:0000313" key="2">
    <source>
        <dbReference type="EMBL" id="GCE43639.1"/>
    </source>
</evidence>
<comment type="caution">
    <text evidence="2">The sequence shown here is derived from an EMBL/GenBank/DDBJ whole genome shotgun (WGS) entry which is preliminary data.</text>
</comment>
<protein>
    <submittedName>
        <fullName evidence="2">Uncharacterized protein Mb2027c</fullName>
    </submittedName>
</protein>
<feature type="region of interest" description="Disordered" evidence="1">
    <location>
        <begin position="501"/>
        <end position="525"/>
    </location>
</feature>
<dbReference type="SUPFAM" id="SSF56112">
    <property type="entry name" value="Protein kinase-like (PK-like)"/>
    <property type="match status" value="1"/>
</dbReference>
<dbReference type="AlphaFoldDB" id="A0A402CJA9"/>
<dbReference type="PANTHER" id="PTHR43883">
    <property type="entry name" value="SLR0207 PROTEIN"/>
    <property type="match status" value="1"/>
</dbReference>
<dbReference type="PANTHER" id="PTHR43883:SF1">
    <property type="entry name" value="GLUCONOKINASE"/>
    <property type="match status" value="1"/>
</dbReference>
<dbReference type="InterPro" id="IPR052732">
    <property type="entry name" value="Cell-binding_unc_protein"/>
</dbReference>
<dbReference type="OrthoDB" id="9810277at2"/>
<organism evidence="2 3">
    <name type="scientific">Rhodococcus wratislaviensis</name>
    <name type="common">Tsukamurella wratislaviensis</name>
    <dbReference type="NCBI Taxonomy" id="44752"/>
    <lineage>
        <taxon>Bacteria</taxon>
        <taxon>Bacillati</taxon>
        <taxon>Actinomycetota</taxon>
        <taxon>Actinomycetes</taxon>
        <taxon>Mycobacteriales</taxon>
        <taxon>Nocardiaceae</taxon>
        <taxon>Rhodococcus</taxon>
    </lineage>
</organism>
<dbReference type="InterPro" id="IPR027417">
    <property type="entry name" value="P-loop_NTPase"/>
</dbReference>
<proteinExistence type="predicted"/>